<keyword evidence="3" id="KW-1185">Reference proteome</keyword>
<feature type="compositionally biased region" description="Low complexity" evidence="1">
    <location>
        <begin position="125"/>
        <end position="165"/>
    </location>
</feature>
<dbReference type="AlphaFoldDB" id="A0A3L6Q9A6"/>
<name>A0A3L6Q9A6_PANMI</name>
<gene>
    <name evidence="2" type="ORF">C2845_PM15G03100</name>
</gene>
<feature type="region of interest" description="Disordered" evidence="1">
    <location>
        <begin position="82"/>
        <end position="192"/>
    </location>
</feature>
<feature type="region of interest" description="Disordered" evidence="1">
    <location>
        <begin position="26"/>
        <end position="70"/>
    </location>
</feature>
<dbReference type="EMBL" id="PQIB02000013">
    <property type="protein sequence ID" value="RLM74741.1"/>
    <property type="molecule type" value="Genomic_DNA"/>
</dbReference>
<evidence type="ECO:0000313" key="2">
    <source>
        <dbReference type="EMBL" id="RLM74741.1"/>
    </source>
</evidence>
<feature type="compositionally biased region" description="Low complexity" evidence="1">
    <location>
        <begin position="52"/>
        <end position="70"/>
    </location>
</feature>
<feature type="compositionally biased region" description="Low complexity" evidence="1">
    <location>
        <begin position="94"/>
        <end position="118"/>
    </location>
</feature>
<organism evidence="2 3">
    <name type="scientific">Panicum miliaceum</name>
    <name type="common">Proso millet</name>
    <name type="synonym">Broomcorn millet</name>
    <dbReference type="NCBI Taxonomy" id="4540"/>
    <lineage>
        <taxon>Eukaryota</taxon>
        <taxon>Viridiplantae</taxon>
        <taxon>Streptophyta</taxon>
        <taxon>Embryophyta</taxon>
        <taxon>Tracheophyta</taxon>
        <taxon>Spermatophyta</taxon>
        <taxon>Magnoliopsida</taxon>
        <taxon>Liliopsida</taxon>
        <taxon>Poales</taxon>
        <taxon>Poaceae</taxon>
        <taxon>PACMAD clade</taxon>
        <taxon>Panicoideae</taxon>
        <taxon>Panicodae</taxon>
        <taxon>Paniceae</taxon>
        <taxon>Panicinae</taxon>
        <taxon>Panicum</taxon>
        <taxon>Panicum sect. Panicum</taxon>
    </lineage>
</organism>
<sequence>MVDMKRPCAAGLIPCGLRALEGAGLGTHGRDARDDGGLCAEGKPATAPPAVAPAAGYPSAAPATTAASAPPAMALAAPAPVTTGLLGLGPQPTRLRPCRSVPSSSPSLSSAAARASPPEEQVSTPAGTARPRLLLLARPPSRGWAAGERRLGAGTRTRRASASAAPRRESGWRTSRRHERVARWSSRRGREG</sequence>
<proteinExistence type="predicted"/>
<dbReference type="Proteomes" id="UP000275267">
    <property type="component" value="Unassembled WGS sequence"/>
</dbReference>
<evidence type="ECO:0000256" key="1">
    <source>
        <dbReference type="SAM" id="MobiDB-lite"/>
    </source>
</evidence>
<accession>A0A3L6Q9A6</accession>
<protein>
    <submittedName>
        <fullName evidence="2">Uncharacterized protein</fullName>
    </submittedName>
</protein>
<comment type="caution">
    <text evidence="2">The sequence shown here is derived from an EMBL/GenBank/DDBJ whole genome shotgun (WGS) entry which is preliminary data.</text>
</comment>
<reference evidence="3" key="1">
    <citation type="journal article" date="2019" name="Nat. Commun.">
        <title>The genome of broomcorn millet.</title>
        <authorList>
            <person name="Zou C."/>
            <person name="Miki D."/>
            <person name="Li D."/>
            <person name="Tang Q."/>
            <person name="Xiao L."/>
            <person name="Rajput S."/>
            <person name="Deng P."/>
            <person name="Jia W."/>
            <person name="Huang R."/>
            <person name="Zhang M."/>
            <person name="Sun Y."/>
            <person name="Hu J."/>
            <person name="Fu X."/>
            <person name="Schnable P.S."/>
            <person name="Li F."/>
            <person name="Zhang H."/>
            <person name="Feng B."/>
            <person name="Zhu X."/>
            <person name="Liu R."/>
            <person name="Schnable J.C."/>
            <person name="Zhu J.-K."/>
            <person name="Zhang H."/>
        </authorList>
    </citation>
    <scope>NUCLEOTIDE SEQUENCE [LARGE SCALE GENOMIC DNA]</scope>
</reference>
<evidence type="ECO:0000313" key="3">
    <source>
        <dbReference type="Proteomes" id="UP000275267"/>
    </source>
</evidence>